<accession>A0A078IKE0</accession>
<evidence type="ECO:0000313" key="2">
    <source>
        <dbReference type="Proteomes" id="UP000028999"/>
    </source>
</evidence>
<dbReference type="Proteomes" id="UP000028999">
    <property type="component" value="Unassembled WGS sequence"/>
</dbReference>
<dbReference type="Gramene" id="CDY50471">
    <property type="protein sequence ID" value="CDY50471"/>
    <property type="gene ID" value="GSBRNA2T00096776001"/>
</dbReference>
<gene>
    <name evidence="1" type="primary">BnaA10g28980D</name>
    <name evidence="1" type="ORF">GSBRNA2T00096776001</name>
</gene>
<dbReference type="EMBL" id="LK032914">
    <property type="protein sequence ID" value="CDY50471.1"/>
    <property type="molecule type" value="Genomic_DNA"/>
</dbReference>
<evidence type="ECO:0000313" key="1">
    <source>
        <dbReference type="EMBL" id="CDY50471.1"/>
    </source>
</evidence>
<dbReference type="PaxDb" id="3708-A0A078IKE0"/>
<proteinExistence type="predicted"/>
<dbReference type="OMA" id="TETMRCS"/>
<organism evidence="1 2">
    <name type="scientific">Brassica napus</name>
    <name type="common">Rape</name>
    <dbReference type="NCBI Taxonomy" id="3708"/>
    <lineage>
        <taxon>Eukaryota</taxon>
        <taxon>Viridiplantae</taxon>
        <taxon>Streptophyta</taxon>
        <taxon>Embryophyta</taxon>
        <taxon>Tracheophyta</taxon>
        <taxon>Spermatophyta</taxon>
        <taxon>Magnoliopsida</taxon>
        <taxon>eudicotyledons</taxon>
        <taxon>Gunneridae</taxon>
        <taxon>Pentapetalae</taxon>
        <taxon>rosids</taxon>
        <taxon>malvids</taxon>
        <taxon>Brassicales</taxon>
        <taxon>Brassicaceae</taxon>
        <taxon>Brassiceae</taxon>
        <taxon>Brassica</taxon>
    </lineage>
</organism>
<reference evidence="1 2" key="1">
    <citation type="journal article" date="2014" name="Science">
        <title>Plant genetics. Early allopolyploid evolution in the post-Neolithic Brassica napus oilseed genome.</title>
        <authorList>
            <person name="Chalhoub B."/>
            <person name="Denoeud F."/>
            <person name="Liu S."/>
            <person name="Parkin I.A."/>
            <person name="Tang H."/>
            <person name="Wang X."/>
            <person name="Chiquet J."/>
            <person name="Belcram H."/>
            <person name="Tong C."/>
            <person name="Samans B."/>
            <person name="Correa M."/>
            <person name="Da Silva C."/>
            <person name="Just J."/>
            <person name="Falentin C."/>
            <person name="Koh C.S."/>
            <person name="Le Clainche I."/>
            <person name="Bernard M."/>
            <person name="Bento P."/>
            <person name="Noel B."/>
            <person name="Labadie K."/>
            <person name="Alberti A."/>
            <person name="Charles M."/>
            <person name="Arnaud D."/>
            <person name="Guo H."/>
            <person name="Daviaud C."/>
            <person name="Alamery S."/>
            <person name="Jabbari K."/>
            <person name="Zhao M."/>
            <person name="Edger P.P."/>
            <person name="Chelaifa H."/>
            <person name="Tack D."/>
            <person name="Lassalle G."/>
            <person name="Mestiri I."/>
            <person name="Schnel N."/>
            <person name="Le Paslier M.C."/>
            <person name="Fan G."/>
            <person name="Renault V."/>
            <person name="Bayer P.E."/>
            <person name="Golicz A.A."/>
            <person name="Manoli S."/>
            <person name="Lee T.H."/>
            <person name="Thi V.H."/>
            <person name="Chalabi S."/>
            <person name="Hu Q."/>
            <person name="Fan C."/>
            <person name="Tollenaere R."/>
            <person name="Lu Y."/>
            <person name="Battail C."/>
            <person name="Shen J."/>
            <person name="Sidebottom C.H."/>
            <person name="Wang X."/>
            <person name="Canaguier A."/>
            <person name="Chauveau A."/>
            <person name="Berard A."/>
            <person name="Deniot G."/>
            <person name="Guan M."/>
            <person name="Liu Z."/>
            <person name="Sun F."/>
            <person name="Lim Y.P."/>
            <person name="Lyons E."/>
            <person name="Town C.D."/>
            <person name="Bancroft I."/>
            <person name="Wang X."/>
            <person name="Meng J."/>
            <person name="Ma J."/>
            <person name="Pires J.C."/>
            <person name="King G.J."/>
            <person name="Brunel D."/>
            <person name="Delourme R."/>
            <person name="Renard M."/>
            <person name="Aury J.M."/>
            <person name="Adams K.L."/>
            <person name="Batley J."/>
            <person name="Snowdon R.J."/>
            <person name="Tost J."/>
            <person name="Edwards D."/>
            <person name="Zhou Y."/>
            <person name="Hua W."/>
            <person name="Sharpe A.G."/>
            <person name="Paterson A.H."/>
            <person name="Guan C."/>
            <person name="Wincker P."/>
        </authorList>
    </citation>
    <scope>NUCLEOTIDE SEQUENCE [LARGE SCALE GENOMIC DNA]</scope>
    <source>
        <strain evidence="2">cv. Darmor-bzh</strain>
    </source>
</reference>
<keyword evidence="2" id="KW-1185">Reference proteome</keyword>
<protein>
    <submittedName>
        <fullName evidence="1">BnaA10g28980D protein</fullName>
    </submittedName>
</protein>
<sequence>MFFTCRYIRRSTGQSFKPNPSSCPNHSRLTVLQSPPLSQARTVIFTAALVSQPIITETMRCSEDLSDKVRSERVHGYGSDPVSWKNRIRNDDNEDRPVIFHDDSSYLHLRRSNNAIKTHRIDSSCPLTNSVEQRLMKPKFKNDAV</sequence>
<name>A0A078IKE0_BRANA</name>
<dbReference type="AlphaFoldDB" id="A0A078IKE0"/>